<reference evidence="1 2" key="1">
    <citation type="journal article" date="2018" name="Mol. Biol. Evol.">
        <title>Broad Genomic Sampling Reveals a Smut Pathogenic Ancestry of the Fungal Clade Ustilaginomycotina.</title>
        <authorList>
            <person name="Kijpornyongpan T."/>
            <person name="Mondo S.J."/>
            <person name="Barry K."/>
            <person name="Sandor L."/>
            <person name="Lee J."/>
            <person name="Lipzen A."/>
            <person name="Pangilinan J."/>
            <person name="LaButti K."/>
            <person name="Hainaut M."/>
            <person name="Henrissat B."/>
            <person name="Grigoriev I.V."/>
            <person name="Spatafora J.W."/>
            <person name="Aime M.C."/>
        </authorList>
    </citation>
    <scope>NUCLEOTIDE SEQUENCE [LARGE SCALE GENOMIC DNA]</scope>
    <source>
        <strain evidence="1 2">SA 807</strain>
    </source>
</reference>
<accession>A0ACD0NPV5</accession>
<gene>
    <name evidence="1" type="ORF">IE53DRAFT_226660</name>
</gene>
<protein>
    <submittedName>
        <fullName evidence="1">Uncharacterized protein</fullName>
    </submittedName>
</protein>
<proteinExistence type="predicted"/>
<dbReference type="EMBL" id="KZ820322">
    <property type="protein sequence ID" value="PWN47860.1"/>
    <property type="molecule type" value="Genomic_DNA"/>
</dbReference>
<dbReference type="Proteomes" id="UP000245626">
    <property type="component" value="Unassembled WGS sequence"/>
</dbReference>
<evidence type="ECO:0000313" key="2">
    <source>
        <dbReference type="Proteomes" id="UP000245626"/>
    </source>
</evidence>
<keyword evidence="2" id="KW-1185">Reference proteome</keyword>
<sequence>MFLRLREYVVVPESSNKRGLCRRCRTLEFEGEVQQPAFPLSSFFPFVIREWVGSVLSTHLPRSCLVWVDRFDFPPSTRDGDFFSKAGEDTNQSNCGVSKGRNVAQRKMVRKTLTAMGKIAHSPGEFIYTVRAGWAKLVKGVETGQNDLLNRRKQYGREIVNIILKDTNSDRGGGKSFHPVKADYSLGRNRRKWASCIRYRT</sequence>
<organism evidence="1 2">
    <name type="scientific">Violaceomyces palustris</name>
    <dbReference type="NCBI Taxonomy" id="1673888"/>
    <lineage>
        <taxon>Eukaryota</taxon>
        <taxon>Fungi</taxon>
        <taxon>Dikarya</taxon>
        <taxon>Basidiomycota</taxon>
        <taxon>Ustilaginomycotina</taxon>
        <taxon>Ustilaginomycetes</taxon>
        <taxon>Violaceomycetales</taxon>
        <taxon>Violaceomycetaceae</taxon>
        <taxon>Violaceomyces</taxon>
    </lineage>
</organism>
<evidence type="ECO:0000313" key="1">
    <source>
        <dbReference type="EMBL" id="PWN47860.1"/>
    </source>
</evidence>
<name>A0ACD0NPV5_9BASI</name>